<gene>
    <name evidence="12" type="ORF">GCM10009737_26040</name>
</gene>
<dbReference type="Gene3D" id="3.30.565.10">
    <property type="entry name" value="Histidine kinase-like ATPase, C-terminal domain"/>
    <property type="match status" value="1"/>
</dbReference>
<keyword evidence="4" id="KW-0808">Transferase</keyword>
<evidence type="ECO:0000256" key="10">
    <source>
        <dbReference type="SAM" id="Phobius"/>
    </source>
</evidence>
<keyword evidence="10" id="KW-1133">Transmembrane helix</keyword>
<feature type="transmembrane region" description="Helical" evidence="10">
    <location>
        <begin position="174"/>
        <end position="198"/>
    </location>
</feature>
<evidence type="ECO:0000256" key="7">
    <source>
        <dbReference type="ARBA" id="ARBA00022840"/>
    </source>
</evidence>
<dbReference type="Gene3D" id="1.20.5.1930">
    <property type="match status" value="1"/>
</dbReference>
<dbReference type="InterPro" id="IPR050482">
    <property type="entry name" value="Sensor_HK_TwoCompSys"/>
</dbReference>
<sequence>MTPLTRDPSATTTLPPRTAAGREDGRGRALRVARAWAPDAAVGLVVLVLGLLELLDNPEIVEVTLGDAYYVVVGFAIAAGLARRAPAVALAVVWMTAGMQVLVDVPLLLVQLSVGIVAFGCARWGQPATVTTSGLAIPVGISLAVVAIASRLYEPFGVRSSQPFFDLFTVLPDLGVLGILLTVALLPLGAPWLAGLALRFSERARTSQESQAVAEATTVQAEAARAQAEELAALRASQARLAADVHDVVGHSLAVILAQAESAQYLPDDPARLKTTLATIAEASRDSLRDVRAVLDTTRDGTATPPGALDELVTGVRRSGHRVESHEVGQPRPLPPELAEVAYRVLQEMLTNAVRHGSRDAVVHVERHWDDDLRLEVVNEVAHEVVAGPGDTHDTAAWDAAAPHAGPPTASPADGSSARRGITGMRRRLESVGDRLDVRRRAGTFTATAWVPVRR</sequence>
<keyword evidence="7" id="KW-0067">ATP-binding</keyword>
<organism evidence="12 13">
    <name type="scientific">Nocardioides lentus</name>
    <dbReference type="NCBI Taxonomy" id="338077"/>
    <lineage>
        <taxon>Bacteria</taxon>
        <taxon>Bacillati</taxon>
        <taxon>Actinomycetota</taxon>
        <taxon>Actinomycetes</taxon>
        <taxon>Propionibacteriales</taxon>
        <taxon>Nocardioidaceae</taxon>
        <taxon>Nocardioides</taxon>
    </lineage>
</organism>
<evidence type="ECO:0000256" key="8">
    <source>
        <dbReference type="ARBA" id="ARBA00023012"/>
    </source>
</evidence>
<name>A0ABN2PJA5_9ACTN</name>
<dbReference type="InterPro" id="IPR036890">
    <property type="entry name" value="HATPase_C_sf"/>
</dbReference>
<keyword evidence="6 12" id="KW-0418">Kinase</keyword>
<evidence type="ECO:0000256" key="2">
    <source>
        <dbReference type="ARBA" id="ARBA00012438"/>
    </source>
</evidence>
<dbReference type="GO" id="GO:0016301">
    <property type="term" value="F:kinase activity"/>
    <property type="evidence" value="ECO:0007669"/>
    <property type="project" value="UniProtKB-KW"/>
</dbReference>
<feature type="transmembrane region" description="Helical" evidence="10">
    <location>
        <begin position="68"/>
        <end position="95"/>
    </location>
</feature>
<keyword evidence="10" id="KW-0812">Transmembrane</keyword>
<proteinExistence type="predicted"/>
<dbReference type="InterPro" id="IPR011712">
    <property type="entry name" value="Sig_transdc_His_kin_sub3_dim/P"/>
</dbReference>
<keyword evidence="10" id="KW-0472">Membrane</keyword>
<keyword evidence="8" id="KW-0902">Two-component regulatory system</keyword>
<accession>A0ABN2PJA5</accession>
<feature type="transmembrane region" description="Helical" evidence="10">
    <location>
        <begin position="101"/>
        <end position="122"/>
    </location>
</feature>
<dbReference type="Pfam" id="PF07730">
    <property type="entry name" value="HisKA_3"/>
    <property type="match status" value="1"/>
</dbReference>
<evidence type="ECO:0000256" key="6">
    <source>
        <dbReference type="ARBA" id="ARBA00022777"/>
    </source>
</evidence>
<evidence type="ECO:0000256" key="5">
    <source>
        <dbReference type="ARBA" id="ARBA00022741"/>
    </source>
</evidence>
<keyword evidence="13" id="KW-1185">Reference proteome</keyword>
<feature type="transmembrane region" description="Helical" evidence="10">
    <location>
        <begin position="35"/>
        <end position="56"/>
    </location>
</feature>
<keyword evidence="3" id="KW-0597">Phosphoprotein</keyword>
<evidence type="ECO:0000256" key="1">
    <source>
        <dbReference type="ARBA" id="ARBA00000085"/>
    </source>
</evidence>
<evidence type="ECO:0000256" key="3">
    <source>
        <dbReference type="ARBA" id="ARBA00022553"/>
    </source>
</evidence>
<dbReference type="PANTHER" id="PTHR24421:SF10">
    <property type="entry name" value="NITRATE_NITRITE SENSOR PROTEIN NARQ"/>
    <property type="match status" value="1"/>
</dbReference>
<dbReference type="Proteomes" id="UP001501612">
    <property type="component" value="Unassembled WGS sequence"/>
</dbReference>
<evidence type="ECO:0000256" key="9">
    <source>
        <dbReference type="SAM" id="MobiDB-lite"/>
    </source>
</evidence>
<protein>
    <recommendedName>
        <fullName evidence="2">histidine kinase</fullName>
        <ecNumber evidence="2">2.7.13.3</ecNumber>
    </recommendedName>
</protein>
<evidence type="ECO:0000259" key="11">
    <source>
        <dbReference type="Pfam" id="PF07730"/>
    </source>
</evidence>
<feature type="region of interest" description="Disordered" evidence="9">
    <location>
        <begin position="389"/>
        <end position="421"/>
    </location>
</feature>
<reference evidence="12 13" key="1">
    <citation type="journal article" date="2019" name="Int. J. Syst. Evol. Microbiol.">
        <title>The Global Catalogue of Microorganisms (GCM) 10K type strain sequencing project: providing services to taxonomists for standard genome sequencing and annotation.</title>
        <authorList>
            <consortium name="The Broad Institute Genomics Platform"/>
            <consortium name="The Broad Institute Genome Sequencing Center for Infectious Disease"/>
            <person name="Wu L."/>
            <person name="Ma J."/>
        </authorList>
    </citation>
    <scope>NUCLEOTIDE SEQUENCE [LARGE SCALE GENOMIC DNA]</scope>
    <source>
        <strain evidence="12 13">JCM 14046</strain>
    </source>
</reference>
<evidence type="ECO:0000313" key="13">
    <source>
        <dbReference type="Proteomes" id="UP001501612"/>
    </source>
</evidence>
<feature type="domain" description="Signal transduction histidine kinase subgroup 3 dimerisation and phosphoacceptor" evidence="11">
    <location>
        <begin position="239"/>
        <end position="301"/>
    </location>
</feature>
<dbReference type="RefSeq" id="WP_344007874.1">
    <property type="nucleotide sequence ID" value="NZ_BAAAMY010000005.1"/>
</dbReference>
<feature type="region of interest" description="Disordered" evidence="9">
    <location>
        <begin position="1"/>
        <end position="24"/>
    </location>
</feature>
<evidence type="ECO:0000256" key="4">
    <source>
        <dbReference type="ARBA" id="ARBA00022679"/>
    </source>
</evidence>
<dbReference type="EMBL" id="BAAAMY010000005">
    <property type="protein sequence ID" value="GAA1923176.1"/>
    <property type="molecule type" value="Genomic_DNA"/>
</dbReference>
<dbReference type="EC" id="2.7.13.3" evidence="2"/>
<evidence type="ECO:0000313" key="12">
    <source>
        <dbReference type="EMBL" id="GAA1923176.1"/>
    </source>
</evidence>
<comment type="caution">
    <text evidence="12">The sequence shown here is derived from an EMBL/GenBank/DDBJ whole genome shotgun (WGS) entry which is preliminary data.</text>
</comment>
<comment type="catalytic activity">
    <reaction evidence="1">
        <text>ATP + protein L-histidine = ADP + protein N-phospho-L-histidine.</text>
        <dbReference type="EC" id="2.7.13.3"/>
    </reaction>
</comment>
<keyword evidence="5" id="KW-0547">Nucleotide-binding</keyword>
<feature type="transmembrane region" description="Helical" evidence="10">
    <location>
        <begin position="134"/>
        <end position="154"/>
    </location>
</feature>
<dbReference type="PANTHER" id="PTHR24421">
    <property type="entry name" value="NITRATE/NITRITE SENSOR PROTEIN NARX-RELATED"/>
    <property type="match status" value="1"/>
</dbReference>
<dbReference type="SUPFAM" id="SSF55874">
    <property type="entry name" value="ATPase domain of HSP90 chaperone/DNA topoisomerase II/histidine kinase"/>
    <property type="match status" value="1"/>
</dbReference>